<dbReference type="Pfam" id="PF01875">
    <property type="entry name" value="Memo"/>
    <property type="match status" value="1"/>
</dbReference>
<gene>
    <name evidence="2" type="ORF">IWW36_004866</name>
</gene>
<reference evidence="2" key="1">
    <citation type="submission" date="2022-07" db="EMBL/GenBank/DDBJ databases">
        <title>Phylogenomic reconstructions and comparative analyses of Kickxellomycotina fungi.</title>
        <authorList>
            <person name="Reynolds N.K."/>
            <person name="Stajich J.E."/>
            <person name="Barry K."/>
            <person name="Grigoriev I.V."/>
            <person name="Crous P."/>
            <person name="Smith M.E."/>
        </authorList>
    </citation>
    <scope>NUCLEOTIDE SEQUENCE</scope>
    <source>
        <strain evidence="2">NRRL 1566</strain>
    </source>
</reference>
<protein>
    <submittedName>
        <fullName evidence="2">Uncharacterized protein</fullName>
    </submittedName>
</protein>
<sequence>MTVRRATHAGSWYTGDGEQLNQELQRWLDNVPDEVPEIEPPGESCSLPIKGARAIIAPHAGYSYSGANAAYAYKCVDIETIKRVFLLGPSHHAYLTKCALSQCTKYATPLGDIQVDTEMIEELKANGEWEVMSTQVDEDEHSLEMHLPYIYKIFENKIDQIKLVPILVGNLSGLDELYYGESLSDYLYKEENLFIISSDFCHWGHRFGYTYYTTHNSSKILNPRGPPPLGQPIWESIQKLDFDGMEAIAEATWREYRCYMKETKNTICGRHAIGVLLGSLRALYLSPEPDVPYPRLRFIKYDQSNKVHNPSDSSVSYASAYLWLP</sequence>
<dbReference type="Proteomes" id="UP001139887">
    <property type="component" value="Unassembled WGS sequence"/>
</dbReference>
<dbReference type="OrthoDB" id="417112at2759"/>
<dbReference type="PANTHER" id="PTHR11060">
    <property type="entry name" value="PROTEIN MEMO1"/>
    <property type="match status" value="1"/>
</dbReference>
<dbReference type="CDD" id="cd07361">
    <property type="entry name" value="MEMO_like"/>
    <property type="match status" value="1"/>
</dbReference>
<dbReference type="EMBL" id="JANBUW010000855">
    <property type="protein sequence ID" value="KAJ2845235.1"/>
    <property type="molecule type" value="Genomic_DNA"/>
</dbReference>
<proteinExistence type="inferred from homology"/>
<dbReference type="PANTHER" id="PTHR11060:SF0">
    <property type="entry name" value="PROTEIN MEMO1"/>
    <property type="match status" value="1"/>
</dbReference>
<organism evidence="2 3">
    <name type="scientific">Coemansia brasiliensis</name>
    <dbReference type="NCBI Taxonomy" id="2650707"/>
    <lineage>
        <taxon>Eukaryota</taxon>
        <taxon>Fungi</taxon>
        <taxon>Fungi incertae sedis</taxon>
        <taxon>Zoopagomycota</taxon>
        <taxon>Kickxellomycotina</taxon>
        <taxon>Kickxellomycetes</taxon>
        <taxon>Kickxellales</taxon>
        <taxon>Kickxellaceae</taxon>
        <taxon>Coemansia</taxon>
    </lineage>
</organism>
<dbReference type="NCBIfam" id="TIGR04336">
    <property type="entry name" value="AmmeMemoSam_B"/>
    <property type="match status" value="1"/>
</dbReference>
<keyword evidence="3" id="KW-1185">Reference proteome</keyword>
<evidence type="ECO:0000313" key="2">
    <source>
        <dbReference type="EMBL" id="KAJ2845235.1"/>
    </source>
</evidence>
<dbReference type="AlphaFoldDB" id="A0A9W8I542"/>
<evidence type="ECO:0000313" key="3">
    <source>
        <dbReference type="Proteomes" id="UP001139887"/>
    </source>
</evidence>
<dbReference type="HAMAP" id="MF_00055">
    <property type="entry name" value="MEMO1"/>
    <property type="match status" value="1"/>
</dbReference>
<dbReference type="Gene3D" id="3.40.830.10">
    <property type="entry name" value="LigB-like"/>
    <property type="match status" value="1"/>
</dbReference>
<name>A0A9W8I542_9FUNG</name>
<accession>A0A9W8I542</accession>
<evidence type="ECO:0000256" key="1">
    <source>
        <dbReference type="ARBA" id="ARBA00006315"/>
    </source>
</evidence>
<comment type="similarity">
    <text evidence="1">Belongs to the MEMO1 family.</text>
</comment>
<comment type="caution">
    <text evidence="2">The sequence shown here is derived from an EMBL/GenBank/DDBJ whole genome shotgun (WGS) entry which is preliminary data.</text>
</comment>
<dbReference type="InterPro" id="IPR002737">
    <property type="entry name" value="MEMO1_fam"/>
</dbReference>